<keyword evidence="3" id="KW-1185">Reference proteome</keyword>
<dbReference type="RefSeq" id="WP_107827381.1">
    <property type="nucleotide sequence ID" value="NZ_CP160205.1"/>
</dbReference>
<reference evidence="2 3" key="1">
    <citation type="submission" date="2018-04" db="EMBL/GenBank/DDBJ databases">
        <title>Genomic Encyclopedia of Archaeal and Bacterial Type Strains, Phase II (KMG-II): from individual species to whole genera.</title>
        <authorList>
            <person name="Goeker M."/>
        </authorList>
    </citation>
    <scope>NUCLEOTIDE SEQUENCE [LARGE SCALE GENOMIC DNA]</scope>
    <source>
        <strain evidence="2 3">DSM 26809</strain>
    </source>
</reference>
<feature type="transmembrane region" description="Helical" evidence="1">
    <location>
        <begin position="238"/>
        <end position="256"/>
    </location>
</feature>
<keyword evidence="1" id="KW-1133">Transmembrane helix</keyword>
<feature type="transmembrane region" description="Helical" evidence="1">
    <location>
        <begin position="480"/>
        <end position="498"/>
    </location>
</feature>
<organism evidence="2 3">
    <name type="scientific">Mucilaginibacter yixingensis</name>
    <dbReference type="NCBI Taxonomy" id="1295612"/>
    <lineage>
        <taxon>Bacteria</taxon>
        <taxon>Pseudomonadati</taxon>
        <taxon>Bacteroidota</taxon>
        <taxon>Sphingobacteriia</taxon>
        <taxon>Sphingobacteriales</taxon>
        <taxon>Sphingobacteriaceae</taxon>
        <taxon>Mucilaginibacter</taxon>
    </lineage>
</organism>
<dbReference type="Proteomes" id="UP000244168">
    <property type="component" value="Unassembled WGS sequence"/>
</dbReference>
<evidence type="ECO:0000256" key="1">
    <source>
        <dbReference type="SAM" id="Phobius"/>
    </source>
</evidence>
<protein>
    <submittedName>
        <fullName evidence="2">Uncharacterized protein</fullName>
    </submittedName>
</protein>
<feature type="transmembrane region" description="Helical" evidence="1">
    <location>
        <begin position="6"/>
        <end position="23"/>
    </location>
</feature>
<keyword evidence="1" id="KW-0812">Transmembrane</keyword>
<keyword evidence="1" id="KW-0472">Membrane</keyword>
<dbReference type="AlphaFoldDB" id="A0A2T5JCG4"/>
<sequence length="547" mass="61101">MINNVILDVAIGIVFIFLLYSLLATSIQEAIATILALRARTLKDGIVNGMLCNTPDISKWQSIIRGIGGFFKEIWYLIPFVKRPAVEQPKLGHLFYDHPLIKNYGANQVFPTPSYIPTPNFSAVLVDILKDDFNNKLDAIAAYQVKKQGNNTATDQVKQALQSLNDFDKIKTLLQYYIGEFEQIPVVHRFIETDTLKVLMMHLNNSKNDLELFEQKLETWFDDSMNRVSGWYKRRTQVILFVIGIFLAVTFNVDVIDIAGKLSTDKDARDQLVQLSVKQADAYKDDPRVKRLTAGTDSIAKDTAALKAIQAGYQKHLDEAKHTIDSGVVRANQILALGWGDYGMKKDSAKALAEFKRSKENRKAVVNNLDTLVLQLSHTTNPAEQACLADTMKKYADANTGWLTRRVVDTFYVVHGRYTQALLASKKDSSLKAPVNPTAAFISKYNAAKNQAILHHIYNQWGGIRKLKYVIVQCFDAKKFLGFLLTAFAVCLGAPFWFDTLNKLIKLRAAGKKEDASDDNSNSDKSSTATTKPVQITVVSHPAAAGL</sequence>
<evidence type="ECO:0000313" key="3">
    <source>
        <dbReference type="Proteomes" id="UP000244168"/>
    </source>
</evidence>
<name>A0A2T5JCG4_9SPHI</name>
<dbReference type="OrthoDB" id="6286374at2"/>
<comment type="caution">
    <text evidence="2">The sequence shown here is derived from an EMBL/GenBank/DDBJ whole genome shotgun (WGS) entry which is preliminary data.</text>
</comment>
<gene>
    <name evidence="2" type="ORF">C8P68_102277</name>
</gene>
<proteinExistence type="predicted"/>
<evidence type="ECO:0000313" key="2">
    <source>
        <dbReference type="EMBL" id="PTQ99453.1"/>
    </source>
</evidence>
<dbReference type="EMBL" id="QAOQ01000002">
    <property type="protein sequence ID" value="PTQ99453.1"/>
    <property type="molecule type" value="Genomic_DNA"/>
</dbReference>
<accession>A0A2T5JCG4</accession>